<dbReference type="Pfam" id="PF03402">
    <property type="entry name" value="V1R"/>
    <property type="match status" value="2"/>
</dbReference>
<proteinExistence type="inferred from homology"/>
<comment type="caution">
    <text evidence="12">The sequence shown here is derived from an EMBL/GenBank/DDBJ whole genome shotgun (WGS) entry which is preliminary data.</text>
</comment>
<evidence type="ECO:0000256" key="7">
    <source>
        <dbReference type="ARBA" id="ARBA00023040"/>
    </source>
</evidence>
<dbReference type="Gene3D" id="1.20.1070.10">
    <property type="entry name" value="Rhodopsin 7-helix transmembrane proteins"/>
    <property type="match status" value="1"/>
</dbReference>
<dbReference type="Proteomes" id="UP000437017">
    <property type="component" value="Unassembled WGS sequence"/>
</dbReference>
<evidence type="ECO:0000313" key="13">
    <source>
        <dbReference type="Proteomes" id="UP000437017"/>
    </source>
</evidence>
<dbReference type="PANTHER" id="PTHR24062">
    <property type="entry name" value="VOMERONASAL TYPE-1 RECEPTOR"/>
    <property type="match status" value="1"/>
</dbReference>
<comment type="subcellular location">
    <subcellularLocation>
        <location evidence="1 11">Cell membrane</location>
        <topology evidence="1 11">Multi-pass membrane protein</topology>
    </subcellularLocation>
</comment>
<dbReference type="GO" id="GO:0016503">
    <property type="term" value="F:pheromone receptor activity"/>
    <property type="evidence" value="ECO:0007669"/>
    <property type="project" value="InterPro"/>
</dbReference>
<feature type="transmembrane region" description="Helical" evidence="11">
    <location>
        <begin position="51"/>
        <end position="73"/>
    </location>
</feature>
<keyword evidence="4 11" id="KW-0589">Pheromone response</keyword>
<organism evidence="12 13">
    <name type="scientific">Balaenoptera physalus</name>
    <name type="common">Fin whale</name>
    <name type="synonym">Balaena physalus</name>
    <dbReference type="NCBI Taxonomy" id="9770"/>
    <lineage>
        <taxon>Eukaryota</taxon>
        <taxon>Metazoa</taxon>
        <taxon>Chordata</taxon>
        <taxon>Craniata</taxon>
        <taxon>Vertebrata</taxon>
        <taxon>Euteleostomi</taxon>
        <taxon>Mammalia</taxon>
        <taxon>Eutheria</taxon>
        <taxon>Laurasiatheria</taxon>
        <taxon>Artiodactyla</taxon>
        <taxon>Whippomorpha</taxon>
        <taxon>Cetacea</taxon>
        <taxon>Mysticeti</taxon>
        <taxon>Balaenopteridae</taxon>
        <taxon>Balaenoptera</taxon>
    </lineage>
</organism>
<evidence type="ECO:0000313" key="12">
    <source>
        <dbReference type="EMBL" id="KAB0388914.1"/>
    </source>
</evidence>
<feature type="transmembrane region" description="Helical" evidence="11">
    <location>
        <begin position="20"/>
        <end position="39"/>
    </location>
</feature>
<evidence type="ECO:0000256" key="9">
    <source>
        <dbReference type="ARBA" id="ARBA00023170"/>
    </source>
</evidence>
<keyword evidence="9 11" id="KW-0675">Receptor</keyword>
<dbReference type="AlphaFoldDB" id="A0A643BLW9"/>
<dbReference type="OrthoDB" id="9606139at2759"/>
<evidence type="ECO:0000256" key="6">
    <source>
        <dbReference type="ARBA" id="ARBA00022989"/>
    </source>
</evidence>
<evidence type="ECO:0000256" key="10">
    <source>
        <dbReference type="ARBA" id="ARBA00023224"/>
    </source>
</evidence>
<evidence type="ECO:0000256" key="1">
    <source>
        <dbReference type="ARBA" id="ARBA00004651"/>
    </source>
</evidence>
<feature type="transmembrane region" description="Helical" evidence="11">
    <location>
        <begin position="204"/>
        <end position="228"/>
    </location>
</feature>
<evidence type="ECO:0000256" key="8">
    <source>
        <dbReference type="ARBA" id="ARBA00023136"/>
    </source>
</evidence>
<evidence type="ECO:0000256" key="11">
    <source>
        <dbReference type="RuleBase" id="RU364061"/>
    </source>
</evidence>
<sequence>VDKSKLSSSVDIRNAFFSEVGIGISANTILLLFHVHTFLHEHRLKPTDLTISHLALIHIVMLVTMGFIGTDILGSQKTWYDIKCKIGSLLVQVDEGPLHLYHLPAQPSPSAPETPAWQSSNINHHITTYIAFSSSGSLICPLVVTTYVYFSLVTFWDVSLIGLMAPSSGYMVILLYRHKRQSQHLHSTNLLTKAPPEERATQTILFLVSFFVVIYFLDSIITSFSGMLRNSDPVLLLVQMHVGNGYATISPLVLIRTEKRMAKFLKFT</sequence>
<keyword evidence="3 11" id="KW-1003">Cell membrane</keyword>
<dbReference type="GO" id="GO:0019236">
    <property type="term" value="P:response to pheromone"/>
    <property type="evidence" value="ECO:0007669"/>
    <property type="project" value="UniProtKB-KW"/>
</dbReference>
<dbReference type="InterPro" id="IPR004072">
    <property type="entry name" value="Vmron_rcpt_1"/>
</dbReference>
<keyword evidence="6 11" id="KW-1133">Transmembrane helix</keyword>
<protein>
    <recommendedName>
        <fullName evidence="11">Vomeronasal type-1 receptor</fullName>
    </recommendedName>
</protein>
<evidence type="ECO:0000256" key="5">
    <source>
        <dbReference type="ARBA" id="ARBA00022692"/>
    </source>
</evidence>
<feature type="non-terminal residue" evidence="12">
    <location>
        <position position="1"/>
    </location>
</feature>
<evidence type="ECO:0000256" key="2">
    <source>
        <dbReference type="ARBA" id="ARBA00010663"/>
    </source>
</evidence>
<comment type="similarity">
    <text evidence="2 11">Belongs to the G-protein coupled receptor 1 family.</text>
</comment>
<accession>A0A643BLW9</accession>
<gene>
    <name evidence="12" type="ORF">E2I00_012638</name>
</gene>
<reference evidence="12 13" key="1">
    <citation type="journal article" date="2019" name="PLoS ONE">
        <title>Genomic analyses reveal an absence of contemporary introgressive admixture between fin whales and blue whales, despite known hybrids.</title>
        <authorList>
            <person name="Westbury M.V."/>
            <person name="Petersen B."/>
            <person name="Lorenzen E.D."/>
        </authorList>
    </citation>
    <scope>NUCLEOTIDE SEQUENCE [LARGE SCALE GENOMIC DNA]</scope>
    <source>
        <strain evidence="12">FinWhale-01</strain>
    </source>
</reference>
<feature type="transmembrane region" description="Helical" evidence="11">
    <location>
        <begin position="234"/>
        <end position="255"/>
    </location>
</feature>
<keyword evidence="7 11" id="KW-0297">G-protein coupled receptor</keyword>
<keyword evidence="10 11" id="KW-0807">Transducer</keyword>
<keyword evidence="5 11" id="KW-0812">Transmembrane</keyword>
<evidence type="ECO:0000256" key="4">
    <source>
        <dbReference type="ARBA" id="ARBA00022507"/>
    </source>
</evidence>
<dbReference type="GO" id="GO:0005886">
    <property type="term" value="C:plasma membrane"/>
    <property type="evidence" value="ECO:0007669"/>
    <property type="project" value="UniProtKB-SubCell"/>
</dbReference>
<feature type="transmembrane region" description="Helical" evidence="11">
    <location>
        <begin position="129"/>
        <end position="150"/>
    </location>
</feature>
<name>A0A643BLW9_BALPH</name>
<keyword evidence="8 11" id="KW-0472">Membrane</keyword>
<evidence type="ECO:0000256" key="3">
    <source>
        <dbReference type="ARBA" id="ARBA00022475"/>
    </source>
</evidence>
<feature type="transmembrane region" description="Helical" evidence="11">
    <location>
        <begin position="156"/>
        <end position="176"/>
    </location>
</feature>
<keyword evidence="13" id="KW-1185">Reference proteome</keyword>
<dbReference type="EMBL" id="SGJD01009913">
    <property type="protein sequence ID" value="KAB0388914.1"/>
    <property type="molecule type" value="Genomic_DNA"/>
</dbReference>
<dbReference type="SUPFAM" id="SSF81321">
    <property type="entry name" value="Family A G protein-coupled receptor-like"/>
    <property type="match status" value="1"/>
</dbReference>